<comment type="caution">
    <text evidence="2">The sequence shown here is derived from an EMBL/GenBank/DDBJ whole genome shotgun (WGS) entry which is preliminary data.</text>
</comment>
<proteinExistence type="predicted"/>
<dbReference type="InterPro" id="IPR027417">
    <property type="entry name" value="P-loop_NTPase"/>
</dbReference>
<evidence type="ECO:0000313" key="2">
    <source>
        <dbReference type="EMBL" id="GAA4788850.1"/>
    </source>
</evidence>
<evidence type="ECO:0000259" key="1">
    <source>
        <dbReference type="Pfam" id="PF19955"/>
    </source>
</evidence>
<feature type="domain" description="Effector-associated" evidence="1">
    <location>
        <begin position="18"/>
        <end position="90"/>
    </location>
</feature>
<organism evidence="2 3">
    <name type="scientific">Streptomyces sanyensis</name>
    <dbReference type="NCBI Taxonomy" id="568869"/>
    <lineage>
        <taxon>Bacteria</taxon>
        <taxon>Bacillati</taxon>
        <taxon>Actinomycetota</taxon>
        <taxon>Actinomycetes</taxon>
        <taxon>Kitasatosporales</taxon>
        <taxon>Streptomycetaceae</taxon>
        <taxon>Streptomyces</taxon>
    </lineage>
</organism>
<dbReference type="Pfam" id="PF19955">
    <property type="entry name" value="EAD1"/>
    <property type="match status" value="1"/>
</dbReference>
<name>A0ABP9B2S7_9ACTN</name>
<sequence>MLNLDARAFARWDADTVALLKALTDLFPETGPIKRLVQEGGMRLARFHWDRPADDLWPDVLEAAAAEGLLRGLLLRVVEDPASRVHHALLGELLRREPPAGGADPCQVRFIDRTVPKAFLDRNALRGHLRELLHDNGSRVLVVSGDRFTGKSWTWDLIVHVLGELGRGSSYLIDLDAWEGTPAGPADVMGEITDQLGWERAAVDPHETEDTSARNLLSRFKGRIRGSSDEPWFVFDGLDAHYLTPSALRMIEGLALAAERREAGGRMRVVLIGYERELPAQLAQSVLYEQLGHPGVDDLRDFFDRVAASRGYRPDGEAVDLFVERVLEESMGEEESVGDGDRGGALPVGRVSRAAAAHARLLLSQLPAPAREGGSP</sequence>
<dbReference type="InterPro" id="IPR045430">
    <property type="entry name" value="EAD1"/>
</dbReference>
<keyword evidence="3" id="KW-1185">Reference proteome</keyword>
<dbReference type="EMBL" id="BAABJV010000014">
    <property type="protein sequence ID" value="GAA4788850.1"/>
    <property type="molecule type" value="Genomic_DNA"/>
</dbReference>
<reference evidence="3" key="1">
    <citation type="journal article" date="2019" name="Int. J. Syst. Evol. Microbiol.">
        <title>The Global Catalogue of Microorganisms (GCM) 10K type strain sequencing project: providing services to taxonomists for standard genome sequencing and annotation.</title>
        <authorList>
            <consortium name="The Broad Institute Genomics Platform"/>
            <consortium name="The Broad Institute Genome Sequencing Center for Infectious Disease"/>
            <person name="Wu L."/>
            <person name="Ma J."/>
        </authorList>
    </citation>
    <scope>NUCLEOTIDE SEQUENCE [LARGE SCALE GENOMIC DNA]</scope>
    <source>
        <strain evidence="3">JCM 18324</strain>
    </source>
</reference>
<accession>A0ABP9B2S7</accession>
<dbReference type="RefSeq" id="WP_345615261.1">
    <property type="nucleotide sequence ID" value="NZ_BAABJV010000014.1"/>
</dbReference>
<protein>
    <recommendedName>
        <fullName evidence="1">Effector-associated domain-containing protein</fullName>
    </recommendedName>
</protein>
<dbReference type="Gene3D" id="3.40.50.300">
    <property type="entry name" value="P-loop containing nucleotide triphosphate hydrolases"/>
    <property type="match status" value="1"/>
</dbReference>
<evidence type="ECO:0000313" key="3">
    <source>
        <dbReference type="Proteomes" id="UP001501147"/>
    </source>
</evidence>
<gene>
    <name evidence="2" type="ORF">GCM10023329_45140</name>
</gene>
<dbReference type="Proteomes" id="UP001501147">
    <property type="component" value="Unassembled WGS sequence"/>
</dbReference>